<dbReference type="EMBL" id="FIZY01000012">
    <property type="protein sequence ID" value="CZF81088.1"/>
    <property type="molecule type" value="Genomic_DNA"/>
</dbReference>
<protein>
    <submittedName>
        <fullName evidence="2">Uncharacterized protein</fullName>
    </submittedName>
</protein>
<feature type="transmembrane region" description="Helical" evidence="1">
    <location>
        <begin position="55"/>
        <end position="75"/>
    </location>
</feature>
<organism evidence="2 3">
    <name type="scientific">Grimontia marina</name>
    <dbReference type="NCBI Taxonomy" id="646534"/>
    <lineage>
        <taxon>Bacteria</taxon>
        <taxon>Pseudomonadati</taxon>
        <taxon>Pseudomonadota</taxon>
        <taxon>Gammaproteobacteria</taxon>
        <taxon>Vibrionales</taxon>
        <taxon>Vibrionaceae</taxon>
        <taxon>Grimontia</taxon>
    </lineage>
</organism>
<dbReference type="RefSeq" id="WP_062707934.1">
    <property type="nucleotide sequence ID" value="NZ_CAWRCI010000012.1"/>
</dbReference>
<accession>A0A128F2R5</accession>
<keyword evidence="1" id="KW-1133">Transmembrane helix</keyword>
<sequence>MLLVIAHAVETVLLVTGVVALIRCAFQYASRTENWHQLNVVLFHVQSLSRDEMKWWYIAMFSLILGGIVRVLTMLTPA</sequence>
<proteinExistence type="predicted"/>
<evidence type="ECO:0000256" key="1">
    <source>
        <dbReference type="SAM" id="Phobius"/>
    </source>
</evidence>
<feature type="transmembrane region" description="Helical" evidence="1">
    <location>
        <begin position="12"/>
        <end position="29"/>
    </location>
</feature>
<keyword evidence="3" id="KW-1185">Reference proteome</keyword>
<reference evidence="3" key="1">
    <citation type="submission" date="2016-02" db="EMBL/GenBank/DDBJ databases">
        <authorList>
            <person name="Rodrigo-Torres Lidia"/>
            <person name="Arahal R.David."/>
        </authorList>
    </citation>
    <scope>NUCLEOTIDE SEQUENCE [LARGE SCALE GENOMIC DNA]</scope>
    <source>
        <strain evidence="3">CECT 8713</strain>
    </source>
</reference>
<gene>
    <name evidence="2" type="ORF">GMA8713_01707</name>
</gene>
<keyword evidence="1" id="KW-0472">Membrane</keyword>
<evidence type="ECO:0000313" key="2">
    <source>
        <dbReference type="EMBL" id="CZF81088.1"/>
    </source>
</evidence>
<dbReference type="Proteomes" id="UP000073601">
    <property type="component" value="Unassembled WGS sequence"/>
</dbReference>
<dbReference type="AlphaFoldDB" id="A0A128F2R5"/>
<dbReference type="OrthoDB" id="5917648at2"/>
<evidence type="ECO:0000313" key="3">
    <source>
        <dbReference type="Proteomes" id="UP000073601"/>
    </source>
</evidence>
<name>A0A128F2R5_9GAMM</name>
<keyword evidence="1" id="KW-0812">Transmembrane</keyword>